<dbReference type="InterPro" id="IPR001370">
    <property type="entry name" value="BIR_rpt"/>
</dbReference>
<dbReference type="InterPro" id="IPR050784">
    <property type="entry name" value="IAP"/>
</dbReference>
<dbReference type="SUPFAM" id="SSF57924">
    <property type="entry name" value="Inhibitor of apoptosis (IAP) repeat"/>
    <property type="match status" value="2"/>
</dbReference>
<proteinExistence type="predicted"/>
<dbReference type="Pfam" id="PF00653">
    <property type="entry name" value="BIR"/>
    <property type="match status" value="2"/>
</dbReference>
<protein>
    <submittedName>
        <fullName evidence="1">IAP</fullName>
    </submittedName>
</protein>
<dbReference type="Gene3D" id="1.10.1170.10">
    <property type="entry name" value="Inhibitor Of Apoptosis Protein (2mihbC-IAP-1), Chain A"/>
    <property type="match status" value="2"/>
</dbReference>
<name>A0AAE9BZD4_9VIRU</name>
<keyword evidence="2" id="KW-1185">Reference proteome</keyword>
<reference evidence="1" key="1">
    <citation type="journal article" date="2021" name="Viruses">
        <title>Identification and Full Characterisation of Two Novel Crustacean Infecting Members of the Family Nudiviridae Provides Support for Two Subfamilies.</title>
        <authorList>
            <person name="Bateman K.S."/>
            <person name="Kerr R."/>
            <person name="Stentiford G.D."/>
            <person name="Bean T.P."/>
            <person name="Hooper C."/>
            <person name="Van Eynde B."/>
            <person name="Delbare D."/>
            <person name="Bojko J."/>
            <person name="Christiaens O."/>
            <person name="Taning C.N.T."/>
            <person name="Smagghe G."/>
            <person name="van Oers M.M."/>
            <person name="van Aerle R."/>
        </authorList>
    </citation>
    <scope>NUCLEOTIDE SEQUENCE</scope>
    <source>
        <strain evidence="1">AN2</strain>
    </source>
</reference>
<evidence type="ECO:0000313" key="1">
    <source>
        <dbReference type="EMBL" id="UBZ25648.1"/>
    </source>
</evidence>
<dbReference type="CDD" id="cd00022">
    <property type="entry name" value="BIR"/>
    <property type="match status" value="1"/>
</dbReference>
<dbReference type="SMART" id="SM00238">
    <property type="entry name" value="BIR"/>
    <property type="match status" value="2"/>
</dbReference>
<sequence>MAASGSNEGVYTRPVYNKRKLLSANNLVFKEIRLATFKNWPAEHIIGAESLAEAGFIYTKKEDHCMCIYCEIEIGFWERGDKAFGEHKTHSSQCRFLQNKMTNIDKDCFELRDYLVNMIENGPPIKFPVDNACFKNMDVRAVSMFNYPVALQNQQEMAKAGFYSVYHDITRCYACGGYTFNWEKNDDPFKVHRELFPSCVLSKTEGDVVETKPYVNPVDLHYTMFMNLNILKDFKIIQLEKKHYKAICQKFKETCILPINAANVLTILDEYNVLDQ</sequence>
<dbReference type="PROSITE" id="PS50143">
    <property type="entry name" value="BIR_REPEAT_2"/>
    <property type="match status" value="2"/>
</dbReference>
<evidence type="ECO:0000313" key="2">
    <source>
        <dbReference type="Proteomes" id="UP000830962"/>
    </source>
</evidence>
<dbReference type="EMBL" id="MZ311578">
    <property type="protein sequence ID" value="UBZ25648.1"/>
    <property type="molecule type" value="Genomic_DNA"/>
</dbReference>
<accession>A0AAE9BZD4</accession>
<gene>
    <name evidence="1" type="ORF">CmNV_057</name>
</gene>
<organism evidence="1 2">
    <name type="scientific">Carcinus maenas nudivirus</name>
    <dbReference type="NCBI Taxonomy" id="2880837"/>
    <lineage>
        <taxon>Viruses</taxon>
        <taxon>Viruses incertae sedis</taxon>
        <taxon>Naldaviricetes</taxon>
        <taxon>Lefavirales</taxon>
        <taxon>Nudiviridae</taxon>
        <taxon>Gammanudivirus</taxon>
        <taxon>Gammanudivirus cameanadis</taxon>
    </lineage>
</organism>
<dbReference type="Proteomes" id="UP000830962">
    <property type="component" value="Segment"/>
</dbReference>
<dbReference type="PANTHER" id="PTHR10044">
    <property type="entry name" value="INHIBITOR OF APOPTOSIS"/>
    <property type="match status" value="1"/>
</dbReference>
<dbReference type="PANTHER" id="PTHR10044:SF139">
    <property type="entry name" value="DEATH-ASSOCIATED INHIBITOR OF APOPTOSIS 2"/>
    <property type="match status" value="1"/>
</dbReference>
<dbReference type="GO" id="GO:0051726">
    <property type="term" value="P:regulation of cell cycle"/>
    <property type="evidence" value="ECO:0007669"/>
    <property type="project" value="TreeGrafter"/>
</dbReference>